<dbReference type="Pfam" id="PF00324">
    <property type="entry name" value="AA_permease"/>
    <property type="match status" value="1"/>
</dbReference>
<comment type="subcellular location">
    <subcellularLocation>
        <location evidence="1">Membrane</location>
        <topology evidence="1">Multi-pass membrane protein</topology>
    </subcellularLocation>
</comment>
<accession>A0A0C3QMK0</accession>
<keyword evidence="8" id="KW-1185">Reference proteome</keyword>
<dbReference type="STRING" id="1051891.A0A0C3QMK0"/>
<protein>
    <recommendedName>
        <fullName evidence="6">Amino acid permease/ SLC12A domain-containing protein</fullName>
    </recommendedName>
</protein>
<dbReference type="PANTHER" id="PTHR43341:SF20">
    <property type="entry name" value="AAT FAMILY AMINO ACID TRANSPORTER"/>
    <property type="match status" value="1"/>
</dbReference>
<evidence type="ECO:0000256" key="1">
    <source>
        <dbReference type="ARBA" id="ARBA00004141"/>
    </source>
</evidence>
<feature type="transmembrane region" description="Helical" evidence="5">
    <location>
        <begin position="192"/>
        <end position="211"/>
    </location>
</feature>
<evidence type="ECO:0000256" key="4">
    <source>
        <dbReference type="ARBA" id="ARBA00023136"/>
    </source>
</evidence>
<dbReference type="Gene3D" id="1.20.1740.10">
    <property type="entry name" value="Amino acid/polyamine transporter I"/>
    <property type="match status" value="1"/>
</dbReference>
<dbReference type="GO" id="GO:0015171">
    <property type="term" value="F:amino acid transmembrane transporter activity"/>
    <property type="evidence" value="ECO:0007669"/>
    <property type="project" value="TreeGrafter"/>
</dbReference>
<gene>
    <name evidence="7" type="ORF">M407DRAFT_185030</name>
</gene>
<dbReference type="OrthoDB" id="3900342at2759"/>
<keyword evidence="4 5" id="KW-0472">Membrane</keyword>
<dbReference type="HOGENOM" id="CLU_790353_0_0_1"/>
<dbReference type="InterPro" id="IPR050524">
    <property type="entry name" value="APC_YAT"/>
</dbReference>
<proteinExistence type="predicted"/>
<evidence type="ECO:0000256" key="5">
    <source>
        <dbReference type="SAM" id="Phobius"/>
    </source>
</evidence>
<feature type="transmembrane region" description="Helical" evidence="5">
    <location>
        <begin position="287"/>
        <end position="306"/>
    </location>
</feature>
<name>A0A0C3QMK0_9AGAM</name>
<dbReference type="PANTHER" id="PTHR43341">
    <property type="entry name" value="AMINO ACID PERMEASE"/>
    <property type="match status" value="1"/>
</dbReference>
<dbReference type="PIRSF" id="PIRSF006060">
    <property type="entry name" value="AA_transporter"/>
    <property type="match status" value="1"/>
</dbReference>
<reference evidence="8" key="2">
    <citation type="submission" date="2015-01" db="EMBL/GenBank/DDBJ databases">
        <title>Evolutionary Origins and Diversification of the Mycorrhizal Mutualists.</title>
        <authorList>
            <consortium name="DOE Joint Genome Institute"/>
            <consortium name="Mycorrhizal Genomics Consortium"/>
            <person name="Kohler A."/>
            <person name="Kuo A."/>
            <person name="Nagy L.G."/>
            <person name="Floudas D."/>
            <person name="Copeland A."/>
            <person name="Barry K.W."/>
            <person name="Cichocki N."/>
            <person name="Veneault-Fourrey C."/>
            <person name="LaButti K."/>
            <person name="Lindquist E.A."/>
            <person name="Lipzen A."/>
            <person name="Lundell T."/>
            <person name="Morin E."/>
            <person name="Murat C."/>
            <person name="Riley R."/>
            <person name="Ohm R."/>
            <person name="Sun H."/>
            <person name="Tunlid A."/>
            <person name="Henrissat B."/>
            <person name="Grigoriev I.V."/>
            <person name="Hibbett D.S."/>
            <person name="Martin F."/>
        </authorList>
    </citation>
    <scope>NUCLEOTIDE SEQUENCE [LARGE SCALE GENOMIC DNA]</scope>
    <source>
        <strain evidence="8">MUT 4182</strain>
    </source>
</reference>
<feature type="transmembrane region" description="Helical" evidence="5">
    <location>
        <begin position="99"/>
        <end position="118"/>
    </location>
</feature>
<evidence type="ECO:0000259" key="6">
    <source>
        <dbReference type="Pfam" id="PF00324"/>
    </source>
</evidence>
<evidence type="ECO:0000313" key="7">
    <source>
        <dbReference type="EMBL" id="KIO28099.1"/>
    </source>
</evidence>
<keyword evidence="3 5" id="KW-1133">Transmembrane helix</keyword>
<sequence>MQAAFSFFGTEIPSVIAGEIRNAPNVIADVSRRVWIRMTLLYFVAIIVVGTVVPRSAVVPPKIDPSDPNSPASGAPWDKSPFLVALTRAGASYNWARNLAVALIMTSAASAASTEIFLSTRYLFYLAKAGHAPSVFAKVWPNTERAKKEGIVVPWVGVLITVAFAALSFMAMRPYENIAGTPEKVLSWISSMSSSAYLQSWVGTLFTYLRFWRGTRVQKSMYEYEIKLIERNRAWGQPFWAIYSLTMCCLILLFNGWSLFNTKNGRWVIFVTPDSPPFPKDQVIKFVTNYLPLPTLILLVFGYKFIKQSAMVRAKHMDFRGVCDPDNHFADWREEKPPTTFWGKVWFFLVC</sequence>
<evidence type="ECO:0000313" key="8">
    <source>
        <dbReference type="Proteomes" id="UP000054248"/>
    </source>
</evidence>
<dbReference type="InterPro" id="IPR004841">
    <property type="entry name" value="AA-permease/SLC12A_dom"/>
</dbReference>
<dbReference type="AlphaFoldDB" id="A0A0C3QMK0"/>
<feature type="transmembrane region" description="Helical" evidence="5">
    <location>
        <begin position="240"/>
        <end position="260"/>
    </location>
</feature>
<feature type="transmembrane region" description="Helical" evidence="5">
    <location>
        <begin position="152"/>
        <end position="172"/>
    </location>
</feature>
<dbReference type="GO" id="GO:0016020">
    <property type="term" value="C:membrane"/>
    <property type="evidence" value="ECO:0007669"/>
    <property type="project" value="UniProtKB-SubCell"/>
</dbReference>
<feature type="transmembrane region" description="Helical" evidence="5">
    <location>
        <begin position="40"/>
        <end position="58"/>
    </location>
</feature>
<dbReference type="Proteomes" id="UP000054248">
    <property type="component" value="Unassembled WGS sequence"/>
</dbReference>
<keyword evidence="2 5" id="KW-0812">Transmembrane</keyword>
<evidence type="ECO:0000256" key="2">
    <source>
        <dbReference type="ARBA" id="ARBA00022692"/>
    </source>
</evidence>
<feature type="domain" description="Amino acid permease/ SLC12A" evidence="6">
    <location>
        <begin position="2"/>
        <end position="308"/>
    </location>
</feature>
<evidence type="ECO:0000256" key="3">
    <source>
        <dbReference type="ARBA" id="ARBA00022989"/>
    </source>
</evidence>
<organism evidence="7 8">
    <name type="scientific">Tulasnella calospora MUT 4182</name>
    <dbReference type="NCBI Taxonomy" id="1051891"/>
    <lineage>
        <taxon>Eukaryota</taxon>
        <taxon>Fungi</taxon>
        <taxon>Dikarya</taxon>
        <taxon>Basidiomycota</taxon>
        <taxon>Agaricomycotina</taxon>
        <taxon>Agaricomycetes</taxon>
        <taxon>Cantharellales</taxon>
        <taxon>Tulasnellaceae</taxon>
        <taxon>Tulasnella</taxon>
    </lineage>
</organism>
<reference evidence="7 8" key="1">
    <citation type="submission" date="2014-04" db="EMBL/GenBank/DDBJ databases">
        <authorList>
            <consortium name="DOE Joint Genome Institute"/>
            <person name="Kuo A."/>
            <person name="Girlanda M."/>
            <person name="Perotto S."/>
            <person name="Kohler A."/>
            <person name="Nagy L.G."/>
            <person name="Floudas D."/>
            <person name="Copeland A."/>
            <person name="Barry K.W."/>
            <person name="Cichocki N."/>
            <person name="Veneault-Fourrey C."/>
            <person name="LaButti K."/>
            <person name="Lindquist E.A."/>
            <person name="Lipzen A."/>
            <person name="Lundell T."/>
            <person name="Morin E."/>
            <person name="Murat C."/>
            <person name="Sun H."/>
            <person name="Tunlid A."/>
            <person name="Henrissat B."/>
            <person name="Grigoriev I.V."/>
            <person name="Hibbett D.S."/>
            <person name="Martin F."/>
            <person name="Nordberg H.P."/>
            <person name="Cantor M.N."/>
            <person name="Hua S.X."/>
        </authorList>
    </citation>
    <scope>NUCLEOTIDE SEQUENCE [LARGE SCALE GENOMIC DNA]</scope>
    <source>
        <strain evidence="7 8">MUT 4182</strain>
    </source>
</reference>
<dbReference type="EMBL" id="KN822999">
    <property type="protein sequence ID" value="KIO28099.1"/>
    <property type="molecule type" value="Genomic_DNA"/>
</dbReference>